<evidence type="ECO:0000259" key="8">
    <source>
        <dbReference type="Pfam" id="PF17767"/>
    </source>
</evidence>
<keyword evidence="6" id="KW-0662">Pyridine nucleotide biosynthesis</keyword>
<dbReference type="InterPro" id="IPR040727">
    <property type="entry name" value="NAPRTase_N"/>
</dbReference>
<dbReference type="InterPro" id="IPR007229">
    <property type="entry name" value="Nic_PRibTrfase-Fam"/>
</dbReference>
<dbReference type="Pfam" id="PF17767">
    <property type="entry name" value="NAPRTase_N"/>
    <property type="match status" value="1"/>
</dbReference>
<dbReference type="GO" id="GO:0034355">
    <property type="term" value="P:NAD+ biosynthetic process via the salvage pathway"/>
    <property type="evidence" value="ECO:0007669"/>
    <property type="project" value="TreeGrafter"/>
</dbReference>
<proteinExistence type="inferred from homology"/>
<evidence type="ECO:0000256" key="4">
    <source>
        <dbReference type="ARBA" id="ARBA00022553"/>
    </source>
</evidence>
<sequence>LKIYCYRKNPFGGEYTVFAGLEDCLHYIKNFQFSKSDIVFLRSVLPGITNPAFFEYLESLDCSSVTVRAAAEGSIVFPNVPLITVEGPLAVCQLLETALLTLVNYSSLVTTNALRFRNVSYFLYHHDHFEILSKCPSCYGLLSLIDVEWASIWTLVLRDASNVQIGAPQTHPATGDLSTGWNHAKTHDRSGKSVTGNNVQLFEFGLRRAQGPNGGLSASKYCFLGGKCKKI</sequence>
<organism evidence="9">
    <name type="scientific">Gongylonema pulchrum</name>
    <dbReference type="NCBI Taxonomy" id="637853"/>
    <lineage>
        <taxon>Eukaryota</taxon>
        <taxon>Metazoa</taxon>
        <taxon>Ecdysozoa</taxon>
        <taxon>Nematoda</taxon>
        <taxon>Chromadorea</taxon>
        <taxon>Rhabditida</taxon>
        <taxon>Spirurina</taxon>
        <taxon>Spiruromorpha</taxon>
        <taxon>Spiruroidea</taxon>
        <taxon>Gongylonematidae</taxon>
        <taxon>Gongylonema</taxon>
    </lineage>
</organism>
<dbReference type="InterPro" id="IPR036068">
    <property type="entry name" value="Nicotinate_pribotase-like_C"/>
</dbReference>
<dbReference type="SUPFAM" id="SSF54675">
    <property type="entry name" value="Nicotinate/Quinolinate PRTase N-terminal domain-like"/>
    <property type="match status" value="1"/>
</dbReference>
<evidence type="ECO:0000256" key="1">
    <source>
        <dbReference type="ARBA" id="ARBA00004952"/>
    </source>
</evidence>
<comment type="pathway">
    <text evidence="1">Cofactor biosynthesis; NAD(+) biosynthesis; nicotinate D-ribonucleotide from nicotinate: step 1/1.</text>
</comment>
<dbReference type="WBParaSite" id="GPUH_0001165101-mRNA-1">
    <property type="protein sequence ID" value="GPUH_0001165101-mRNA-1"/>
    <property type="gene ID" value="GPUH_0001165101"/>
</dbReference>
<evidence type="ECO:0000256" key="5">
    <source>
        <dbReference type="ARBA" id="ARBA00022598"/>
    </source>
</evidence>
<evidence type="ECO:0000256" key="7">
    <source>
        <dbReference type="ARBA" id="ARBA00048668"/>
    </source>
</evidence>
<feature type="domain" description="Nicotinate phosphoribosyltransferase N-terminal" evidence="8">
    <location>
        <begin position="5"/>
        <end position="104"/>
    </location>
</feature>
<protein>
    <recommendedName>
        <fullName evidence="3">nicotinate phosphoribosyltransferase</fullName>
        <ecNumber evidence="3">6.3.4.21</ecNumber>
    </recommendedName>
</protein>
<name>A0A183DSE6_9BILA</name>
<dbReference type="EC" id="6.3.4.21" evidence="3"/>
<dbReference type="UniPathway" id="UPA00253">
    <property type="reaction ID" value="UER00457"/>
</dbReference>
<dbReference type="PANTHER" id="PTHR11098:SF1">
    <property type="entry name" value="NICOTINATE PHOSPHORIBOSYLTRANSFERASE"/>
    <property type="match status" value="1"/>
</dbReference>
<evidence type="ECO:0000256" key="3">
    <source>
        <dbReference type="ARBA" id="ARBA00013236"/>
    </source>
</evidence>
<accession>A0A183DSE6</accession>
<dbReference type="GO" id="GO:0004516">
    <property type="term" value="F:nicotinate phosphoribosyltransferase activity"/>
    <property type="evidence" value="ECO:0007669"/>
    <property type="project" value="UniProtKB-EC"/>
</dbReference>
<keyword evidence="5" id="KW-0436">Ligase</keyword>
<reference evidence="9" key="1">
    <citation type="submission" date="2016-06" db="UniProtKB">
        <authorList>
            <consortium name="WormBaseParasite"/>
        </authorList>
    </citation>
    <scope>IDENTIFICATION</scope>
</reference>
<dbReference type="Gene3D" id="3.20.140.10">
    <property type="entry name" value="nicotinate phosphoribosyltransferase"/>
    <property type="match status" value="1"/>
</dbReference>
<dbReference type="PANTHER" id="PTHR11098">
    <property type="entry name" value="NICOTINATE PHOSPHORIBOSYLTRANSFERASE"/>
    <property type="match status" value="1"/>
</dbReference>
<evidence type="ECO:0000256" key="6">
    <source>
        <dbReference type="ARBA" id="ARBA00022642"/>
    </source>
</evidence>
<comment type="similarity">
    <text evidence="2">Belongs to the NAPRTase family.</text>
</comment>
<keyword evidence="4" id="KW-0597">Phosphoprotein</keyword>
<evidence type="ECO:0000256" key="2">
    <source>
        <dbReference type="ARBA" id="ARBA00010897"/>
    </source>
</evidence>
<dbReference type="SUPFAM" id="SSF51690">
    <property type="entry name" value="Nicotinate/Quinolinate PRTase C-terminal domain-like"/>
    <property type="match status" value="1"/>
</dbReference>
<comment type="catalytic activity">
    <reaction evidence="7">
        <text>5-phospho-alpha-D-ribose 1-diphosphate + nicotinate + ATP + H2O = nicotinate beta-D-ribonucleotide + ADP + phosphate + diphosphate</text>
        <dbReference type="Rhea" id="RHEA:36163"/>
        <dbReference type="ChEBI" id="CHEBI:15377"/>
        <dbReference type="ChEBI" id="CHEBI:30616"/>
        <dbReference type="ChEBI" id="CHEBI:32544"/>
        <dbReference type="ChEBI" id="CHEBI:33019"/>
        <dbReference type="ChEBI" id="CHEBI:43474"/>
        <dbReference type="ChEBI" id="CHEBI:57502"/>
        <dbReference type="ChEBI" id="CHEBI:58017"/>
        <dbReference type="ChEBI" id="CHEBI:456216"/>
        <dbReference type="EC" id="6.3.4.21"/>
    </reaction>
</comment>
<dbReference type="AlphaFoldDB" id="A0A183DSE6"/>
<evidence type="ECO:0000313" key="9">
    <source>
        <dbReference type="WBParaSite" id="GPUH_0001165101-mRNA-1"/>
    </source>
</evidence>
<dbReference type="GO" id="GO:0005829">
    <property type="term" value="C:cytosol"/>
    <property type="evidence" value="ECO:0007669"/>
    <property type="project" value="TreeGrafter"/>
</dbReference>